<dbReference type="InterPro" id="IPR052896">
    <property type="entry name" value="GGT-like_enzyme"/>
</dbReference>
<organism evidence="1 2">
    <name type="scientific">Marinobacter subterrani</name>
    <dbReference type="NCBI Taxonomy" id="1658765"/>
    <lineage>
        <taxon>Bacteria</taxon>
        <taxon>Pseudomonadati</taxon>
        <taxon>Pseudomonadota</taxon>
        <taxon>Gammaproteobacteria</taxon>
        <taxon>Pseudomonadales</taxon>
        <taxon>Marinobacteraceae</taxon>
        <taxon>Marinobacter</taxon>
    </lineage>
</organism>
<keyword evidence="1" id="KW-0012">Acyltransferase</keyword>
<dbReference type="GO" id="GO:0103068">
    <property type="term" value="F:leukotriene C4 gamma-glutamyl transferase activity"/>
    <property type="evidence" value="ECO:0007669"/>
    <property type="project" value="UniProtKB-EC"/>
</dbReference>
<dbReference type="Proteomes" id="UP000036102">
    <property type="component" value="Unassembled WGS sequence"/>
</dbReference>
<keyword evidence="2" id="KW-1185">Reference proteome</keyword>
<dbReference type="Gene3D" id="1.10.246.130">
    <property type="match status" value="1"/>
</dbReference>
<dbReference type="Pfam" id="PF01019">
    <property type="entry name" value="G_glu_transpept"/>
    <property type="match status" value="1"/>
</dbReference>
<dbReference type="PANTHER" id="PTHR43881">
    <property type="entry name" value="GAMMA-GLUTAMYLTRANSPEPTIDASE (AFU_ORTHOLOGUE AFUA_4G13580)"/>
    <property type="match status" value="1"/>
</dbReference>
<dbReference type="STRING" id="1658765.Msub_20485"/>
<comment type="caution">
    <text evidence="1">The sequence shown here is derived from an EMBL/GenBank/DDBJ whole genome shotgun (WGS) entry which is preliminary data.</text>
</comment>
<gene>
    <name evidence="1" type="ORF">Msub_20485</name>
</gene>
<name>A0A0J7J3Y2_9GAMM</name>
<protein>
    <submittedName>
        <fullName evidence="1">Gamma-glutamyltranspeptidase</fullName>
        <ecNumber evidence="1">2.3.2.2</ecNumber>
    </submittedName>
</protein>
<dbReference type="RefSeq" id="WP_048497564.1">
    <property type="nucleotide sequence ID" value="NZ_LFBU01000002.1"/>
</dbReference>
<reference evidence="1 2" key="1">
    <citation type="submission" date="2015-06" db="EMBL/GenBank/DDBJ databases">
        <title>Marinobacter subterrani, a genetically tractable neutrophilic iron-oxidizing strain isolated from the Soudan Iron Mine.</title>
        <authorList>
            <person name="Bonis B.M."/>
            <person name="Gralnick J.A."/>
        </authorList>
    </citation>
    <scope>NUCLEOTIDE SEQUENCE [LARGE SCALE GENOMIC DNA]</scope>
    <source>
        <strain evidence="1 2">JG233</strain>
    </source>
</reference>
<sequence length="523" mass="56295">MKAESIAGVICTPDARATEAGMDILRAGGTAIDAAMAAGAVLSVVYPHMTGFGGDALWLLGDGRRVDTLMGLGQAGHRLPDAGAIAMRGPASAATTAGALRGWSMAHDWSTHRWGSSLTWPDLLAPAIAFARDGYGVSANQAFWQQQRRDLIRDLPDLTALCCNAQGELLAEGTRVTRPQLTTTLEHLARVGMVDFYEGELATALAEGFHRLGNGLTRDDLTRTQAWHSEPLSIRYRNGTLYNFPPPSQGLYTLSALHALSFVDLAALGNGSADYFHYLVEAIKAQLKQRNRQLCDPAGGTLDTRRLLSHARAAADYAAIDPDIALPWHEQGRPADTVWLAATDNQGRTACLMQSLFHDFGSGCMVGDTGILWLNRAAGFNEDFAHANGWAPGRRPAHTLNPSAWLGDDGRQFYFGTQGGDGQPQTQMVLATQLVDFHQPIDRALQAPRFLQGRSFFGSSENLKLEKNIGPAVGESLAHRGHDIEWIPELSPFTGLAGAIAVYPGGRREAMHDPRGEGTALGQ</sequence>
<dbReference type="OrthoDB" id="5297205at2"/>
<dbReference type="PRINTS" id="PR01210">
    <property type="entry name" value="GGTRANSPTASE"/>
</dbReference>
<dbReference type="PANTHER" id="PTHR43881:SF5">
    <property type="entry name" value="GAMMA-GLUTAMYLTRANSPEPTIDASE"/>
    <property type="match status" value="1"/>
</dbReference>
<proteinExistence type="predicted"/>
<dbReference type="InterPro" id="IPR043137">
    <property type="entry name" value="GGT_ssub_C"/>
</dbReference>
<dbReference type="AlphaFoldDB" id="A0A0J7J3Y2"/>
<evidence type="ECO:0000313" key="1">
    <source>
        <dbReference type="EMBL" id="KMQ73288.1"/>
    </source>
</evidence>
<dbReference type="EC" id="2.3.2.2" evidence="1"/>
<keyword evidence="1" id="KW-0808">Transferase</keyword>
<dbReference type="Gene3D" id="3.60.20.40">
    <property type="match status" value="1"/>
</dbReference>
<dbReference type="InterPro" id="IPR029055">
    <property type="entry name" value="Ntn_hydrolases_N"/>
</dbReference>
<accession>A0A0J7J3Y2</accession>
<dbReference type="EMBL" id="LFBU01000002">
    <property type="protein sequence ID" value="KMQ73288.1"/>
    <property type="molecule type" value="Genomic_DNA"/>
</dbReference>
<dbReference type="InterPro" id="IPR043138">
    <property type="entry name" value="GGT_lsub"/>
</dbReference>
<evidence type="ECO:0000313" key="2">
    <source>
        <dbReference type="Proteomes" id="UP000036102"/>
    </source>
</evidence>
<dbReference type="PATRIC" id="fig|1658765.3.peg.3757"/>
<dbReference type="SUPFAM" id="SSF56235">
    <property type="entry name" value="N-terminal nucleophile aminohydrolases (Ntn hydrolases)"/>
    <property type="match status" value="1"/>
</dbReference>